<feature type="binding site" evidence="7">
    <location>
        <position position="58"/>
    </location>
    <ligand>
        <name>Mg(2+)</name>
        <dbReference type="ChEBI" id="CHEBI:18420"/>
        <label>1</label>
    </ligand>
</feature>
<dbReference type="Pfam" id="PF00719">
    <property type="entry name" value="Pyrophosphatase"/>
    <property type="match status" value="1"/>
</dbReference>
<dbReference type="PROSITE" id="PS00387">
    <property type="entry name" value="PPASE"/>
    <property type="match status" value="1"/>
</dbReference>
<feature type="binding site" evidence="7">
    <location>
        <position position="63"/>
    </location>
    <ligand>
        <name>Mg(2+)</name>
        <dbReference type="ChEBI" id="CHEBI:18420"/>
        <label>2</label>
    </ligand>
</feature>
<feature type="binding site" evidence="7">
    <location>
        <position position="63"/>
    </location>
    <ligand>
        <name>Mg(2+)</name>
        <dbReference type="ChEBI" id="CHEBI:18420"/>
        <label>1</label>
    </ligand>
</feature>
<evidence type="ECO:0000256" key="1">
    <source>
        <dbReference type="ARBA" id="ARBA00001946"/>
    </source>
</evidence>
<name>A0A4Q7YAR4_9ACTN</name>
<comment type="cofactor">
    <cofactor evidence="1 7">
        <name>Mg(2+)</name>
        <dbReference type="ChEBI" id="CHEBI:18420"/>
    </cofactor>
</comment>
<comment type="caution">
    <text evidence="8">The sequence shown here is derived from an EMBL/GenBank/DDBJ whole genome shotgun (WGS) entry which is preliminary data.</text>
</comment>
<feature type="binding site" evidence="7">
    <location>
        <position position="36"/>
    </location>
    <ligand>
        <name>substrate</name>
    </ligand>
</feature>
<dbReference type="FunFam" id="3.90.80.10:FF:000003">
    <property type="entry name" value="Inorganic pyrophosphatase"/>
    <property type="match status" value="1"/>
</dbReference>
<dbReference type="InterPro" id="IPR008162">
    <property type="entry name" value="Pyrophosphatase"/>
</dbReference>
<dbReference type="EMBL" id="SHKV01000001">
    <property type="protein sequence ID" value="RZU34292.1"/>
    <property type="molecule type" value="Genomic_DNA"/>
</dbReference>
<sequence length="170" mass="19258">MGHTTFVQFDVTVEIPKGQRNKYELDHETGRIRLDRMLFTSTRYPADYGYIENTLGQDGDPLDALVILEEPTFPGCLVTCRAIGMFRMTDEAGGDDKVLCVPATDPRVAHLKEIHDVSEFDRLEIQHFFETYKDLEPGKSVEGAEWVGREEAEAEITASIQRAKDNSTHH</sequence>
<feature type="binding site" evidence="7">
    <location>
        <position position="90"/>
    </location>
    <ligand>
        <name>Mg(2+)</name>
        <dbReference type="ChEBI" id="CHEBI:18420"/>
        <label>3</label>
    </ligand>
</feature>
<dbReference type="Gene3D" id="3.90.80.10">
    <property type="entry name" value="Inorganic pyrophosphatase"/>
    <property type="match status" value="1"/>
</dbReference>
<proteinExistence type="inferred from homology"/>
<feature type="binding site" evidence="7">
    <location>
        <position position="95"/>
    </location>
    <ligand>
        <name>Mg(2+)</name>
        <dbReference type="ChEBI" id="CHEBI:18420"/>
        <label>1</label>
    </ligand>
</feature>
<evidence type="ECO:0000256" key="7">
    <source>
        <dbReference type="HAMAP-Rule" id="MF_00209"/>
    </source>
</evidence>
<comment type="similarity">
    <text evidence="7">Belongs to the PPase family.</text>
</comment>
<keyword evidence="3 7" id="KW-0479">Metal-binding</keyword>
<evidence type="ECO:0000313" key="9">
    <source>
        <dbReference type="Proteomes" id="UP000292507"/>
    </source>
</evidence>
<dbReference type="GO" id="GO:0005737">
    <property type="term" value="C:cytoplasm"/>
    <property type="evidence" value="ECO:0007669"/>
    <property type="project" value="UniProtKB-SubCell"/>
</dbReference>
<comment type="function">
    <text evidence="7">Catalyzes the hydrolysis of inorganic pyrophosphate (PPi) forming two phosphate ions.</text>
</comment>
<evidence type="ECO:0000256" key="5">
    <source>
        <dbReference type="ARBA" id="ARBA00022842"/>
    </source>
</evidence>
<feature type="binding site" evidence="7">
    <location>
        <position position="22"/>
    </location>
    <ligand>
        <name>substrate</name>
    </ligand>
</feature>
<keyword evidence="2 7" id="KW-0963">Cytoplasm</keyword>
<feature type="binding site" evidence="7">
    <location>
        <position position="95"/>
    </location>
    <ligand>
        <name>Mg(2+)</name>
        <dbReference type="ChEBI" id="CHEBI:18420"/>
        <label>3</label>
    </ligand>
</feature>
<evidence type="ECO:0000256" key="2">
    <source>
        <dbReference type="ARBA" id="ARBA00022490"/>
    </source>
</evidence>
<feature type="active site" description="Proton acceptor" evidence="7">
    <location>
        <position position="95"/>
    </location>
</feature>
<evidence type="ECO:0000313" key="8">
    <source>
        <dbReference type="EMBL" id="RZU34292.1"/>
    </source>
</evidence>
<dbReference type="EC" id="3.6.1.1" evidence="7"/>
<keyword evidence="9" id="KW-1185">Reference proteome</keyword>
<dbReference type="GO" id="GO:0006796">
    <property type="term" value="P:phosphate-containing compound metabolic process"/>
    <property type="evidence" value="ECO:0007669"/>
    <property type="project" value="InterPro"/>
</dbReference>
<dbReference type="GO" id="GO:0004427">
    <property type="term" value="F:inorganic diphosphate phosphatase activity"/>
    <property type="evidence" value="ECO:0007669"/>
    <property type="project" value="UniProtKB-UniRule"/>
</dbReference>
<feature type="binding site" evidence="7">
    <location>
        <position position="48"/>
    </location>
    <ligand>
        <name>substrate</name>
    </ligand>
</feature>
<evidence type="ECO:0000256" key="4">
    <source>
        <dbReference type="ARBA" id="ARBA00022801"/>
    </source>
</evidence>
<dbReference type="CDD" id="cd00412">
    <property type="entry name" value="pyrophosphatase"/>
    <property type="match status" value="1"/>
</dbReference>
<accession>A0A4Q7YAR4</accession>
<gene>
    <name evidence="7" type="primary">ppa</name>
    <name evidence="8" type="ORF">BKA19_4055</name>
</gene>
<organism evidence="8 9">
    <name type="scientific">Blastococcus saxobsidens</name>
    <dbReference type="NCBI Taxonomy" id="138336"/>
    <lineage>
        <taxon>Bacteria</taxon>
        <taxon>Bacillati</taxon>
        <taxon>Actinomycetota</taxon>
        <taxon>Actinomycetes</taxon>
        <taxon>Geodermatophilales</taxon>
        <taxon>Geodermatophilaceae</taxon>
        <taxon>Blastococcus</taxon>
    </lineage>
</organism>
<comment type="subcellular location">
    <subcellularLocation>
        <location evidence="7">Cytoplasm</location>
    </subcellularLocation>
</comment>
<protein>
    <recommendedName>
        <fullName evidence="7">Inorganic pyrophosphatase</fullName>
        <ecNumber evidence="7">3.6.1.1</ecNumber>
    </recommendedName>
    <alternativeName>
        <fullName evidence="7">Pyrophosphate phospho-hydrolase</fullName>
        <shortName evidence="7">PPase</shortName>
    </alternativeName>
</protein>
<dbReference type="PANTHER" id="PTHR10286">
    <property type="entry name" value="INORGANIC PYROPHOSPHATASE"/>
    <property type="match status" value="1"/>
</dbReference>
<keyword evidence="5 7" id="KW-0460">Magnesium</keyword>
<dbReference type="InterPro" id="IPR036649">
    <property type="entry name" value="Pyrophosphatase_sf"/>
</dbReference>
<evidence type="ECO:0000256" key="3">
    <source>
        <dbReference type="ARBA" id="ARBA00022723"/>
    </source>
</evidence>
<dbReference type="GO" id="GO:0000287">
    <property type="term" value="F:magnesium ion binding"/>
    <property type="evidence" value="ECO:0007669"/>
    <property type="project" value="UniProtKB-UniRule"/>
</dbReference>
<feature type="binding site" evidence="7">
    <location>
        <position position="132"/>
    </location>
    <ligand>
        <name>substrate</name>
    </ligand>
</feature>
<feature type="binding site" evidence="7">
    <location>
        <position position="14"/>
    </location>
    <ligand>
        <name>Mg(2+)</name>
        <dbReference type="ChEBI" id="CHEBI:18420"/>
        <label>2</label>
    </ligand>
</feature>
<dbReference type="Proteomes" id="UP000292507">
    <property type="component" value="Unassembled WGS sequence"/>
</dbReference>
<comment type="catalytic activity">
    <reaction evidence="6 7">
        <text>diphosphate + H2O = 2 phosphate + H(+)</text>
        <dbReference type="Rhea" id="RHEA:24576"/>
        <dbReference type="ChEBI" id="CHEBI:15377"/>
        <dbReference type="ChEBI" id="CHEBI:15378"/>
        <dbReference type="ChEBI" id="CHEBI:33019"/>
        <dbReference type="ChEBI" id="CHEBI:43474"/>
        <dbReference type="EC" id="3.6.1.1"/>
    </reaction>
</comment>
<reference evidence="8 9" key="1">
    <citation type="submission" date="2019-02" db="EMBL/GenBank/DDBJ databases">
        <title>Sequencing the genomes of 1000 actinobacteria strains.</title>
        <authorList>
            <person name="Klenk H.-P."/>
        </authorList>
    </citation>
    <scope>NUCLEOTIDE SEQUENCE [LARGE SCALE GENOMIC DNA]</scope>
    <source>
        <strain evidence="8 9">DSM 44509</strain>
    </source>
</reference>
<evidence type="ECO:0000256" key="6">
    <source>
        <dbReference type="ARBA" id="ARBA00047820"/>
    </source>
</evidence>
<dbReference type="AlphaFoldDB" id="A0A4Q7YAR4"/>
<dbReference type="HAMAP" id="MF_00209">
    <property type="entry name" value="Inorganic_PPase"/>
    <property type="match status" value="1"/>
</dbReference>
<dbReference type="SUPFAM" id="SSF50324">
    <property type="entry name" value="Inorganic pyrophosphatase"/>
    <property type="match status" value="1"/>
</dbReference>
<comment type="subunit">
    <text evidence="7">Homohexamer.</text>
</comment>
<keyword evidence="4 7" id="KW-0378">Hydrolase</keyword>